<sequence>MELITWLYQLLALAGEDGFVAGATSVFHVTFLMTQCSSDRFGPVRKLIVANSEIDFIQDCIRNCICPKIHWNTLRRSHIPPEGIPLKCHPLSHIDVLQTKTQERGDTKKTKTQITDCLKRPFYQVTVGKSGANKDGYSPNVRDPKE</sequence>
<evidence type="ECO:0000313" key="1">
    <source>
        <dbReference type="EMBL" id="KAG5450584.1"/>
    </source>
</evidence>
<gene>
    <name evidence="1" type="ORF">CSKR_201229</name>
</gene>
<dbReference type="EMBL" id="NIRI02000042">
    <property type="protein sequence ID" value="KAG5450584.1"/>
    <property type="molecule type" value="Genomic_DNA"/>
</dbReference>
<dbReference type="AlphaFoldDB" id="A0A8T1MMI8"/>
<dbReference type="Proteomes" id="UP000286415">
    <property type="component" value="Unassembled WGS sequence"/>
</dbReference>
<organism evidence="1 2">
    <name type="scientific">Clonorchis sinensis</name>
    <name type="common">Chinese liver fluke</name>
    <dbReference type="NCBI Taxonomy" id="79923"/>
    <lineage>
        <taxon>Eukaryota</taxon>
        <taxon>Metazoa</taxon>
        <taxon>Spiralia</taxon>
        <taxon>Lophotrochozoa</taxon>
        <taxon>Platyhelminthes</taxon>
        <taxon>Trematoda</taxon>
        <taxon>Digenea</taxon>
        <taxon>Opisthorchiida</taxon>
        <taxon>Opisthorchiata</taxon>
        <taxon>Opisthorchiidae</taxon>
        <taxon>Clonorchis</taxon>
    </lineage>
</organism>
<protein>
    <submittedName>
        <fullName evidence="1">Uncharacterized protein</fullName>
    </submittedName>
</protein>
<reference evidence="1 2" key="2">
    <citation type="journal article" date="2021" name="Genomics">
        <title>High-quality reference genome for Clonorchis sinensis.</title>
        <authorList>
            <person name="Young N.D."/>
            <person name="Stroehlein A.J."/>
            <person name="Kinkar L."/>
            <person name="Wang T."/>
            <person name="Sohn W.M."/>
            <person name="Chang B.C.H."/>
            <person name="Kaur P."/>
            <person name="Weisz D."/>
            <person name="Dudchenko O."/>
            <person name="Aiden E.L."/>
            <person name="Korhonen P.K."/>
            <person name="Gasser R.B."/>
        </authorList>
    </citation>
    <scope>NUCLEOTIDE SEQUENCE [LARGE SCALE GENOMIC DNA]</scope>
    <source>
        <strain evidence="1">Cs-k2</strain>
    </source>
</reference>
<reference evidence="1 2" key="1">
    <citation type="journal article" date="2018" name="Biotechnol. Adv.">
        <title>Improved genomic resources and new bioinformatic workflow for the carcinogenic parasite Clonorchis sinensis: Biotechnological implications.</title>
        <authorList>
            <person name="Wang D."/>
            <person name="Korhonen P.K."/>
            <person name="Gasser R.B."/>
            <person name="Young N.D."/>
        </authorList>
    </citation>
    <scope>NUCLEOTIDE SEQUENCE [LARGE SCALE GENOMIC DNA]</scope>
    <source>
        <strain evidence="1">Cs-k2</strain>
    </source>
</reference>
<evidence type="ECO:0000313" key="2">
    <source>
        <dbReference type="Proteomes" id="UP000286415"/>
    </source>
</evidence>
<comment type="caution">
    <text evidence="1">The sequence shown here is derived from an EMBL/GenBank/DDBJ whole genome shotgun (WGS) entry which is preliminary data.</text>
</comment>
<keyword evidence="2" id="KW-1185">Reference proteome</keyword>
<accession>A0A8T1MMI8</accession>
<name>A0A8T1MMI8_CLOSI</name>
<proteinExistence type="predicted"/>